<protein>
    <submittedName>
        <fullName evidence="2">CoA transferase</fullName>
    </submittedName>
</protein>
<dbReference type="Gene3D" id="3.40.50.10540">
    <property type="entry name" value="Crotonobetainyl-coa:carnitine coa-transferase, domain 1"/>
    <property type="match status" value="1"/>
</dbReference>
<dbReference type="SUPFAM" id="SSF89796">
    <property type="entry name" value="CoA-transferase family III (CaiB/BaiF)"/>
    <property type="match status" value="1"/>
</dbReference>
<dbReference type="InterPro" id="IPR023606">
    <property type="entry name" value="CoA-Trfase_III_dom_1_sf"/>
</dbReference>
<evidence type="ECO:0000313" key="2">
    <source>
        <dbReference type="EMBL" id="BCI55912.1"/>
    </source>
</evidence>
<dbReference type="PANTHER" id="PTHR48207:SF3">
    <property type="entry name" value="SUCCINATE--HYDROXYMETHYLGLUTARATE COA-TRANSFERASE"/>
    <property type="match status" value="1"/>
</dbReference>
<dbReference type="InterPro" id="IPR044855">
    <property type="entry name" value="CoA-Trfase_III_dom3_sf"/>
</dbReference>
<reference evidence="2 3" key="1">
    <citation type="submission" date="2020-07" db="EMBL/GenBank/DDBJ databases">
        <title>Complete genome sequence of Mycolicibacterium litorale like strain isolated from cardiac implantable electronic device infection.</title>
        <authorList>
            <person name="Fukano H."/>
            <person name="Miyama H."/>
            <person name="Hoshino Y."/>
        </authorList>
    </citation>
    <scope>NUCLEOTIDE SEQUENCE [LARGE SCALE GENOMIC DNA]</scope>
    <source>
        <strain evidence="2 3">NIIDNTM18</strain>
    </source>
</reference>
<accession>A0A6S6PCU0</accession>
<evidence type="ECO:0000256" key="1">
    <source>
        <dbReference type="ARBA" id="ARBA00022679"/>
    </source>
</evidence>
<dbReference type="Gene3D" id="3.30.1540.10">
    <property type="entry name" value="formyl-coa transferase, domain 3"/>
    <property type="match status" value="1"/>
</dbReference>
<dbReference type="InterPro" id="IPR003673">
    <property type="entry name" value="CoA-Trfase_fam_III"/>
</dbReference>
<dbReference type="InterPro" id="IPR050483">
    <property type="entry name" value="CoA-transferase_III_domain"/>
</dbReference>
<dbReference type="PANTHER" id="PTHR48207">
    <property type="entry name" value="SUCCINATE--HYDROXYMETHYLGLUTARATE COA-TRANSFERASE"/>
    <property type="match status" value="1"/>
</dbReference>
<dbReference type="Proteomes" id="UP000515734">
    <property type="component" value="Chromosome"/>
</dbReference>
<dbReference type="GO" id="GO:0008410">
    <property type="term" value="F:CoA-transferase activity"/>
    <property type="evidence" value="ECO:0007669"/>
    <property type="project" value="TreeGrafter"/>
</dbReference>
<name>A0A6S6PCU0_9MYCO</name>
<keyword evidence="1 2" id="KW-0808">Transferase</keyword>
<gene>
    <name evidence="2" type="ORF">NIIDNTM18_51900</name>
</gene>
<dbReference type="AlphaFoldDB" id="A0A6S6PCU0"/>
<sequence length="401" mass="42831">MVWISDMLPLNGITVLSLEHAVAAPFATRQLADLGARVIKVERPGTGDFARQYDDSVNGESSYFVWLNRSKESLAIDVKTEPGQQVLRDLVERADVIVQNLGPGAAARLGLSAEEVRARDPRKIVVSVTGWGSSGPWADRKAYDLLVQCETGLMSLTGTPDDVAKVGVSIADIAAGMYAFSGTLAALYRRETTGEGATIEVSLFEALAEWLGQPAHFTAGVGRQPGRFGAQHATIAPYGPFEAADGHTLLIAVQNEPEWSRFCGVVLQRPEVAEDPRFASNTLRVAHREDVNAVITEAFAALPTAELESRMANARIAFAGVNTVSEFLDHPVLAARDRWRTISTANGPVRALLPPIELGTEARMGPVPALGEHTAAILAEIGLDPSQDPTVAPPAERGTDA</sequence>
<evidence type="ECO:0000313" key="3">
    <source>
        <dbReference type="Proteomes" id="UP000515734"/>
    </source>
</evidence>
<dbReference type="EMBL" id="AP023287">
    <property type="protein sequence ID" value="BCI55912.1"/>
    <property type="molecule type" value="Genomic_DNA"/>
</dbReference>
<organism evidence="2 3">
    <name type="scientific">Mycolicibacterium litorale</name>
    <dbReference type="NCBI Taxonomy" id="758802"/>
    <lineage>
        <taxon>Bacteria</taxon>
        <taxon>Bacillati</taxon>
        <taxon>Actinomycetota</taxon>
        <taxon>Actinomycetes</taxon>
        <taxon>Mycobacteriales</taxon>
        <taxon>Mycobacteriaceae</taxon>
        <taxon>Mycolicibacterium</taxon>
    </lineage>
</organism>
<proteinExistence type="predicted"/>
<dbReference type="Pfam" id="PF02515">
    <property type="entry name" value="CoA_transf_3"/>
    <property type="match status" value="1"/>
</dbReference>